<dbReference type="Gene3D" id="1.10.260.40">
    <property type="entry name" value="lambda repressor-like DNA-binding domains"/>
    <property type="match status" value="1"/>
</dbReference>
<protein>
    <submittedName>
        <fullName evidence="3">Helix-turn-helix domain-containing protein</fullName>
    </submittedName>
</protein>
<evidence type="ECO:0000259" key="2">
    <source>
        <dbReference type="PROSITE" id="PS50943"/>
    </source>
</evidence>
<dbReference type="SUPFAM" id="SSF47413">
    <property type="entry name" value="lambda repressor-like DNA-binding domains"/>
    <property type="match status" value="1"/>
</dbReference>
<dbReference type="CDD" id="cd00093">
    <property type="entry name" value="HTH_XRE"/>
    <property type="match status" value="1"/>
</dbReference>
<dbReference type="InterPro" id="IPR043917">
    <property type="entry name" value="DUF5753"/>
</dbReference>
<organism evidence="3 4">
    <name type="scientific">Streptomyces caniferus</name>
    <dbReference type="NCBI Taxonomy" id="285557"/>
    <lineage>
        <taxon>Bacteria</taxon>
        <taxon>Bacillati</taxon>
        <taxon>Actinomycetota</taxon>
        <taxon>Actinomycetes</taxon>
        <taxon>Kitasatosporales</taxon>
        <taxon>Streptomycetaceae</taxon>
        <taxon>Streptomyces</taxon>
    </lineage>
</organism>
<evidence type="ECO:0000313" key="4">
    <source>
        <dbReference type="Proteomes" id="UP001432292"/>
    </source>
</evidence>
<dbReference type="SMART" id="SM00530">
    <property type="entry name" value="HTH_XRE"/>
    <property type="match status" value="1"/>
</dbReference>
<dbReference type="PROSITE" id="PS50943">
    <property type="entry name" value="HTH_CROC1"/>
    <property type="match status" value="1"/>
</dbReference>
<name>A0ABZ1VR02_9ACTN</name>
<feature type="compositionally biased region" description="Polar residues" evidence="1">
    <location>
        <begin position="1"/>
        <end position="10"/>
    </location>
</feature>
<reference evidence="3" key="1">
    <citation type="submission" date="2022-10" db="EMBL/GenBank/DDBJ databases">
        <title>The complete genomes of actinobacterial strains from the NBC collection.</title>
        <authorList>
            <person name="Joergensen T.S."/>
            <person name="Alvarez Arevalo M."/>
            <person name="Sterndorff E.B."/>
            <person name="Faurdal D."/>
            <person name="Vuksanovic O."/>
            <person name="Mourched A.-S."/>
            <person name="Charusanti P."/>
            <person name="Shaw S."/>
            <person name="Blin K."/>
            <person name="Weber T."/>
        </authorList>
    </citation>
    <scope>NUCLEOTIDE SEQUENCE</scope>
    <source>
        <strain evidence="3">NBC_01256</strain>
    </source>
</reference>
<sequence>MEDTITTTLTDRYDGGGEPEPSDSLRIFGAVYQALREKAGFTQESLAPEIQYSSHYIASVEQGRRLPSKTFVERSEEALDAGGVLRKAAKYLSRRRGFASWFRVWAGLEEQALNLYTYENRLVPGLLQTEAYARTLFTQQVPPLADEKVEAQWAARSERQQLLRERQTTAYDFVLEEQLLLRRTGGAEVTRGLIDHLLDLMAGLRHVQIQIMPLVRETHAGLAGPMRLLETPEHQWYAYNEGQRGGLFHSDPKELSVLHMRYAKLRSQALTPDDSRSLLEQMRGAL</sequence>
<keyword evidence="4" id="KW-1185">Reference proteome</keyword>
<evidence type="ECO:0000313" key="3">
    <source>
        <dbReference type="EMBL" id="WUS25750.1"/>
    </source>
</evidence>
<dbReference type="RefSeq" id="WP_328687457.1">
    <property type="nucleotide sequence ID" value="NZ_CP108005.1"/>
</dbReference>
<dbReference type="InterPro" id="IPR001387">
    <property type="entry name" value="Cro/C1-type_HTH"/>
</dbReference>
<dbReference type="Pfam" id="PF13560">
    <property type="entry name" value="HTH_31"/>
    <property type="match status" value="1"/>
</dbReference>
<dbReference type="EMBL" id="CP108473">
    <property type="protein sequence ID" value="WUS25750.1"/>
    <property type="molecule type" value="Genomic_DNA"/>
</dbReference>
<evidence type="ECO:0000256" key="1">
    <source>
        <dbReference type="SAM" id="MobiDB-lite"/>
    </source>
</evidence>
<dbReference type="Pfam" id="PF19054">
    <property type="entry name" value="DUF5753"/>
    <property type="match status" value="1"/>
</dbReference>
<dbReference type="Proteomes" id="UP001432292">
    <property type="component" value="Chromosome"/>
</dbReference>
<proteinExistence type="predicted"/>
<accession>A0ABZ1VR02</accession>
<feature type="domain" description="HTH cro/C1-type" evidence="2">
    <location>
        <begin position="33"/>
        <end position="85"/>
    </location>
</feature>
<feature type="region of interest" description="Disordered" evidence="1">
    <location>
        <begin position="1"/>
        <end position="20"/>
    </location>
</feature>
<gene>
    <name evidence="3" type="ORF">OG727_27680</name>
</gene>
<dbReference type="InterPro" id="IPR010982">
    <property type="entry name" value="Lambda_DNA-bd_dom_sf"/>
</dbReference>